<protein>
    <submittedName>
        <fullName evidence="2">Uncharacterized protein</fullName>
    </submittedName>
</protein>
<evidence type="ECO:0000256" key="1">
    <source>
        <dbReference type="SAM" id="MobiDB-lite"/>
    </source>
</evidence>
<dbReference type="EMBL" id="BTGU01000108">
    <property type="protein sequence ID" value="GMN61210.1"/>
    <property type="molecule type" value="Genomic_DNA"/>
</dbReference>
<dbReference type="Proteomes" id="UP001187192">
    <property type="component" value="Unassembled WGS sequence"/>
</dbReference>
<name>A0AA88DTW2_FICCA</name>
<comment type="caution">
    <text evidence="2">The sequence shown here is derived from an EMBL/GenBank/DDBJ whole genome shotgun (WGS) entry which is preliminary data.</text>
</comment>
<sequence>MPWCGAPVTWGLVSVDWASPSTVLVLFNEQWSCSKFMCRAGLPRFESRYPVSAGDPQIGTVAASARSVRLSYPVSSAGRFLHDSVETAPCPPNLSATTSLSLSGDRSCSTCDPSFSGCCYDDDDGSARSHCCRSDRAPPSVSRRRCSATEGTIVAAPDGVISPSPRAHHDLDQAGKSLGPPPPPSPSLEPATSFSIVVVFRSVLYQQSVVARKI</sequence>
<evidence type="ECO:0000313" key="3">
    <source>
        <dbReference type="Proteomes" id="UP001187192"/>
    </source>
</evidence>
<keyword evidence="3" id="KW-1185">Reference proteome</keyword>
<gene>
    <name evidence="2" type="ORF">TIFTF001_030300</name>
</gene>
<accession>A0AA88DTW2</accession>
<feature type="region of interest" description="Disordered" evidence="1">
    <location>
        <begin position="157"/>
        <end position="188"/>
    </location>
</feature>
<proteinExistence type="predicted"/>
<dbReference type="AlphaFoldDB" id="A0AA88DTW2"/>
<organism evidence="2 3">
    <name type="scientific">Ficus carica</name>
    <name type="common">Common fig</name>
    <dbReference type="NCBI Taxonomy" id="3494"/>
    <lineage>
        <taxon>Eukaryota</taxon>
        <taxon>Viridiplantae</taxon>
        <taxon>Streptophyta</taxon>
        <taxon>Embryophyta</taxon>
        <taxon>Tracheophyta</taxon>
        <taxon>Spermatophyta</taxon>
        <taxon>Magnoliopsida</taxon>
        <taxon>eudicotyledons</taxon>
        <taxon>Gunneridae</taxon>
        <taxon>Pentapetalae</taxon>
        <taxon>rosids</taxon>
        <taxon>fabids</taxon>
        <taxon>Rosales</taxon>
        <taxon>Moraceae</taxon>
        <taxon>Ficeae</taxon>
        <taxon>Ficus</taxon>
    </lineage>
</organism>
<evidence type="ECO:0000313" key="2">
    <source>
        <dbReference type="EMBL" id="GMN61210.1"/>
    </source>
</evidence>
<reference evidence="2" key="1">
    <citation type="submission" date="2023-07" db="EMBL/GenBank/DDBJ databases">
        <title>draft genome sequence of fig (Ficus carica).</title>
        <authorList>
            <person name="Takahashi T."/>
            <person name="Nishimura K."/>
        </authorList>
    </citation>
    <scope>NUCLEOTIDE SEQUENCE</scope>
</reference>